<evidence type="ECO:0000256" key="3">
    <source>
        <dbReference type="PROSITE-ProRule" id="PRU00357"/>
    </source>
</evidence>
<reference evidence="6 7" key="1">
    <citation type="journal article" date="2019" name="Plant Biotechnol. J.">
        <title>The red bayberry genome and genetic basis of sex determination.</title>
        <authorList>
            <person name="Jia H.M."/>
            <person name="Jia H.J."/>
            <person name="Cai Q.L."/>
            <person name="Wang Y."/>
            <person name="Zhao H.B."/>
            <person name="Yang W.F."/>
            <person name="Wang G.Y."/>
            <person name="Li Y.H."/>
            <person name="Zhan D.L."/>
            <person name="Shen Y.T."/>
            <person name="Niu Q.F."/>
            <person name="Chang L."/>
            <person name="Qiu J."/>
            <person name="Zhao L."/>
            <person name="Xie H.B."/>
            <person name="Fu W.Y."/>
            <person name="Jin J."/>
            <person name="Li X.W."/>
            <person name="Jiao Y."/>
            <person name="Zhou C.C."/>
            <person name="Tu T."/>
            <person name="Chai C.Y."/>
            <person name="Gao J.L."/>
            <person name="Fan L.J."/>
            <person name="van de Weg E."/>
            <person name="Wang J.Y."/>
            <person name="Gao Z.S."/>
        </authorList>
    </citation>
    <scope>NUCLEOTIDE SEQUENCE [LARGE SCALE GENOMIC DNA]</scope>
    <source>
        <tissue evidence="6">Leaves</tissue>
    </source>
</reference>
<dbReference type="AlphaFoldDB" id="A0A6A1UKD7"/>
<keyword evidence="7" id="KW-1185">Reference proteome</keyword>
<feature type="compositionally biased region" description="Low complexity" evidence="4">
    <location>
        <begin position="22"/>
        <end position="46"/>
    </location>
</feature>
<feature type="compositionally biased region" description="Basic and acidic residues" evidence="4">
    <location>
        <begin position="449"/>
        <end position="462"/>
    </location>
</feature>
<evidence type="ECO:0000256" key="1">
    <source>
        <dbReference type="ARBA" id="ARBA00004123"/>
    </source>
</evidence>
<dbReference type="PANTHER" id="PTHR31874">
    <property type="entry name" value="CCT MOTIF FAMILY PROTEIN, EXPRESSED"/>
    <property type="match status" value="1"/>
</dbReference>
<dbReference type="InterPro" id="IPR052453">
    <property type="entry name" value="CONSTANS-like_ZF"/>
</dbReference>
<protein>
    <submittedName>
        <fullName evidence="6">Protein CHLOROPLAST IMPORT APPARATUS 2</fullName>
    </submittedName>
</protein>
<evidence type="ECO:0000256" key="2">
    <source>
        <dbReference type="ARBA" id="ARBA00023242"/>
    </source>
</evidence>
<evidence type="ECO:0000259" key="5">
    <source>
        <dbReference type="PROSITE" id="PS51017"/>
    </source>
</evidence>
<sequence>MSACLSGGSGRTYALDLDIVKSPSTSTRSSQTSSPSSTLSEASNSPLAICTRKPRTPRKRPNQTYNEAAALLSTAYPNIFSTKHLAKPRKYTKQHDSFLDESPELLLPFRAIDSSAFLLHQPILEKPSFPIQSKVANFCEKPCQSPGEVEFHRNPVESCDGYEEDFDAESILDEEIEEGIDSIMGDLSVDTDLVDECKAGSFSCGRGQRHLCYGNPIPMGLGFGGNFPLGCGMRSRGGVRALRHVDEENWWGFPVVDVRQISPKFHKAPVSAEKKKKKVEKSLSELKDKEMAKENEAPKPKPGLLLKLNFDKVLNAWSDRGSPFSEEIPGSELAGNDVAARLAQIDLFSEGGGVREASVLRYKEKRRTRLFSKKIRYQVRKVNADRRPRMKIKYLWRMHEPGADKLRGILSLDLATSYVYVCLMKDNNESELQYWIFMQNKECIKLEKKEKGRKKPSWDGRFVRRPNSSTNGQRS</sequence>
<dbReference type="GO" id="GO:0006355">
    <property type="term" value="P:regulation of DNA-templated transcription"/>
    <property type="evidence" value="ECO:0007669"/>
    <property type="project" value="TreeGrafter"/>
</dbReference>
<feature type="region of interest" description="Disordered" evidence="4">
    <location>
        <begin position="22"/>
        <end position="62"/>
    </location>
</feature>
<evidence type="ECO:0000313" key="7">
    <source>
        <dbReference type="Proteomes" id="UP000516437"/>
    </source>
</evidence>
<feature type="domain" description="CCT" evidence="5">
    <location>
        <begin position="355"/>
        <end position="397"/>
    </location>
</feature>
<feature type="region of interest" description="Disordered" evidence="4">
    <location>
        <begin position="449"/>
        <end position="475"/>
    </location>
</feature>
<dbReference type="GO" id="GO:0005634">
    <property type="term" value="C:nucleus"/>
    <property type="evidence" value="ECO:0007669"/>
    <property type="project" value="UniProtKB-SubCell"/>
</dbReference>
<comment type="subcellular location">
    <subcellularLocation>
        <location evidence="1 3">Nucleus</location>
    </subcellularLocation>
</comment>
<feature type="compositionally biased region" description="Basic and acidic residues" evidence="4">
    <location>
        <begin position="280"/>
        <end position="299"/>
    </location>
</feature>
<feature type="compositionally biased region" description="Polar residues" evidence="4">
    <location>
        <begin position="466"/>
        <end position="475"/>
    </location>
</feature>
<dbReference type="InterPro" id="IPR010402">
    <property type="entry name" value="CCT_domain"/>
</dbReference>
<dbReference type="PANTHER" id="PTHR31874:SF10">
    <property type="entry name" value="PROTEIN CHLOROPLAST IMPORT APPARATUS 2"/>
    <property type="match status" value="1"/>
</dbReference>
<dbReference type="EMBL" id="RXIC02000189">
    <property type="protein sequence ID" value="KAB1200257.1"/>
    <property type="molecule type" value="Genomic_DNA"/>
</dbReference>
<evidence type="ECO:0000256" key="4">
    <source>
        <dbReference type="SAM" id="MobiDB-lite"/>
    </source>
</evidence>
<comment type="caution">
    <text evidence="6">The sequence shown here is derived from an EMBL/GenBank/DDBJ whole genome shotgun (WGS) entry which is preliminary data.</text>
</comment>
<name>A0A6A1UKD7_9ROSI</name>
<feature type="region of interest" description="Disordered" evidence="4">
    <location>
        <begin position="269"/>
        <end position="299"/>
    </location>
</feature>
<evidence type="ECO:0000313" key="6">
    <source>
        <dbReference type="EMBL" id="KAB1200257.1"/>
    </source>
</evidence>
<keyword evidence="2 3" id="KW-0539">Nucleus</keyword>
<dbReference type="PROSITE" id="PS51017">
    <property type="entry name" value="CCT"/>
    <property type="match status" value="1"/>
</dbReference>
<dbReference type="Proteomes" id="UP000516437">
    <property type="component" value="Unassembled WGS sequence"/>
</dbReference>
<feature type="compositionally biased region" description="Basic residues" evidence="4">
    <location>
        <begin position="52"/>
        <end position="61"/>
    </location>
</feature>
<gene>
    <name evidence="6" type="ORF">CJ030_MR0G007717</name>
</gene>
<organism evidence="6 7">
    <name type="scientific">Morella rubra</name>
    <name type="common">Chinese bayberry</name>
    <dbReference type="NCBI Taxonomy" id="262757"/>
    <lineage>
        <taxon>Eukaryota</taxon>
        <taxon>Viridiplantae</taxon>
        <taxon>Streptophyta</taxon>
        <taxon>Embryophyta</taxon>
        <taxon>Tracheophyta</taxon>
        <taxon>Spermatophyta</taxon>
        <taxon>Magnoliopsida</taxon>
        <taxon>eudicotyledons</taxon>
        <taxon>Gunneridae</taxon>
        <taxon>Pentapetalae</taxon>
        <taxon>rosids</taxon>
        <taxon>fabids</taxon>
        <taxon>Fagales</taxon>
        <taxon>Myricaceae</taxon>
        <taxon>Morella</taxon>
    </lineage>
</organism>
<accession>A0A6A1UKD7</accession>
<proteinExistence type="predicted"/>
<dbReference type="OrthoDB" id="153872at2759"/>
<dbReference type="Pfam" id="PF06203">
    <property type="entry name" value="CCT"/>
    <property type="match status" value="1"/>
</dbReference>